<feature type="compositionally biased region" description="Gly residues" evidence="7">
    <location>
        <begin position="509"/>
        <end position="528"/>
    </location>
</feature>
<feature type="region of interest" description="Disordered" evidence="7">
    <location>
        <begin position="1"/>
        <end position="20"/>
    </location>
</feature>
<dbReference type="Pfam" id="PF04547">
    <property type="entry name" value="Anoctamin"/>
    <property type="match status" value="1"/>
</dbReference>
<keyword evidence="10" id="KW-1185">Reference proteome</keyword>
<comment type="similarity">
    <text evidence="2 6">Belongs to the anoctamin family.</text>
</comment>
<evidence type="ECO:0000256" key="1">
    <source>
        <dbReference type="ARBA" id="ARBA00004141"/>
    </source>
</evidence>
<feature type="transmembrane region" description="Helical" evidence="6">
    <location>
        <begin position="312"/>
        <end position="335"/>
    </location>
</feature>
<dbReference type="AlphaFoldDB" id="A0A8C3SE29"/>
<organism evidence="9 10">
    <name type="scientific">Chelydra serpentina</name>
    <name type="common">Snapping turtle</name>
    <name type="synonym">Testudo serpentina</name>
    <dbReference type="NCBI Taxonomy" id="8475"/>
    <lineage>
        <taxon>Eukaryota</taxon>
        <taxon>Metazoa</taxon>
        <taxon>Chordata</taxon>
        <taxon>Craniata</taxon>
        <taxon>Vertebrata</taxon>
        <taxon>Euteleostomi</taxon>
        <taxon>Archelosauria</taxon>
        <taxon>Testudinata</taxon>
        <taxon>Testudines</taxon>
        <taxon>Cryptodira</taxon>
        <taxon>Durocryptodira</taxon>
        <taxon>Americhelydia</taxon>
        <taxon>Chelydroidea</taxon>
        <taxon>Chelydridae</taxon>
        <taxon>Chelydra</taxon>
    </lineage>
</organism>
<reference evidence="9" key="2">
    <citation type="submission" date="2025-09" db="UniProtKB">
        <authorList>
            <consortium name="Ensembl"/>
        </authorList>
    </citation>
    <scope>IDENTIFICATION</scope>
</reference>
<evidence type="ECO:0000256" key="2">
    <source>
        <dbReference type="ARBA" id="ARBA00009671"/>
    </source>
</evidence>
<protein>
    <recommendedName>
        <fullName evidence="6">Anoctamin</fullName>
    </recommendedName>
</protein>
<comment type="caution">
    <text evidence="6">Lacks conserved residue(s) required for the propagation of feature annotation.</text>
</comment>
<evidence type="ECO:0000256" key="7">
    <source>
        <dbReference type="SAM" id="MobiDB-lite"/>
    </source>
</evidence>
<evidence type="ECO:0000313" key="9">
    <source>
        <dbReference type="Ensembl" id="ENSCSRP00000012251.1"/>
    </source>
</evidence>
<keyword evidence="3 6" id="KW-0812">Transmembrane</keyword>
<comment type="subcellular location">
    <subcellularLocation>
        <location evidence="1 6">Membrane</location>
        <topology evidence="1 6">Multi-pass membrane protein</topology>
    </subcellularLocation>
</comment>
<evidence type="ECO:0000313" key="10">
    <source>
        <dbReference type="Proteomes" id="UP000694403"/>
    </source>
</evidence>
<evidence type="ECO:0000256" key="6">
    <source>
        <dbReference type="RuleBase" id="RU280814"/>
    </source>
</evidence>
<feature type="compositionally biased region" description="Polar residues" evidence="7">
    <location>
        <begin position="1"/>
        <end position="10"/>
    </location>
</feature>
<evidence type="ECO:0000256" key="3">
    <source>
        <dbReference type="ARBA" id="ARBA00022692"/>
    </source>
</evidence>
<keyword evidence="5 6" id="KW-0472">Membrane</keyword>
<dbReference type="Proteomes" id="UP000694403">
    <property type="component" value="Unplaced"/>
</dbReference>
<feature type="region of interest" description="Disordered" evidence="7">
    <location>
        <begin position="441"/>
        <end position="595"/>
    </location>
</feature>
<feature type="compositionally biased region" description="Gly residues" evidence="7">
    <location>
        <begin position="476"/>
        <end position="486"/>
    </location>
</feature>
<feature type="domain" description="Anoctamin transmembrane" evidence="8">
    <location>
        <begin position="196"/>
        <end position="423"/>
    </location>
</feature>
<dbReference type="GO" id="GO:0005886">
    <property type="term" value="C:plasma membrane"/>
    <property type="evidence" value="ECO:0007669"/>
    <property type="project" value="TreeGrafter"/>
</dbReference>
<proteinExistence type="inferred from homology"/>
<sequence length="595" mass="65447">RRRSGSSAAGTTEDPDAAPPLFGRRLLQAGRYIMSHKSWMKTVPTENCDVLMTFADTTDDHTLLWLLNHIRLGIPELIIQIRHHRHTKVYAFFVTATYESLLRGADEIGLRKPVKAEFGGGTRSFSCEEDYIYENIENELFFFSSQEARCPLPRAWIQSPAQGPGASPAPFSIRPRVRPGAPTWLLTPALPSADEICDYFGVKIAMYFAWLGFYTSAMVYPAVFGSILYTFTENDQTSRDICCVVFAIFNVIWATLFLEEWKQRGAEFAYKWGTLDTPAESIEEPRPQFRGIKRVSPVTNVEEFYYPPWKRLLFQCLVSLPVCLICLSFVFLVMLGCFELQEFVLSIKELPRLIRFLPKIALALIVTACDDVYRKIAYWLNDMENYRLQSAYEKHLIIKMVLFQFVNSYLSLFYIGFYLKDMERLKEVRGDSSPVCELGRGRRGPCGAPACRAGRGGQGGAPAGEVPQRGLRRPRGGGGEAGVGLGGRERPGLRAQTEEGELHRAGRAPGPGAGGHGGHQLPGGGQPHHGGEGHGPRFRLRAGRGRGGERGALRQPPPGSQGAGGDPAGPAGPGAREPGGRGGGGGQEAEPGLLD</sequence>
<evidence type="ECO:0000256" key="5">
    <source>
        <dbReference type="ARBA" id="ARBA00023136"/>
    </source>
</evidence>
<evidence type="ECO:0000259" key="8">
    <source>
        <dbReference type="Pfam" id="PF04547"/>
    </source>
</evidence>
<feature type="transmembrane region" description="Helical" evidence="6">
    <location>
        <begin position="396"/>
        <end position="419"/>
    </location>
</feature>
<dbReference type="PANTHER" id="PTHR12308">
    <property type="entry name" value="ANOCTAMIN"/>
    <property type="match status" value="1"/>
</dbReference>
<keyword evidence="4 6" id="KW-1133">Transmembrane helix</keyword>
<dbReference type="PANTHER" id="PTHR12308:SF51">
    <property type="entry name" value="ANOCTAMIN-8"/>
    <property type="match status" value="1"/>
</dbReference>
<feature type="compositionally biased region" description="Basic and acidic residues" evidence="7">
    <location>
        <begin position="487"/>
        <end position="504"/>
    </location>
</feature>
<accession>A0A8C3SE29</accession>
<dbReference type="GO" id="GO:0005254">
    <property type="term" value="F:chloride channel activity"/>
    <property type="evidence" value="ECO:0007669"/>
    <property type="project" value="TreeGrafter"/>
</dbReference>
<dbReference type="InterPro" id="IPR049452">
    <property type="entry name" value="Anoctamin_TM"/>
</dbReference>
<dbReference type="Ensembl" id="ENSCSRT00000012730.1">
    <property type="protein sequence ID" value="ENSCSRP00000012251.1"/>
    <property type="gene ID" value="ENSCSRG00000008855.1"/>
</dbReference>
<feature type="transmembrane region" description="Helical" evidence="6">
    <location>
        <begin position="207"/>
        <end position="229"/>
    </location>
</feature>
<reference evidence="9" key="1">
    <citation type="submission" date="2025-08" db="UniProtKB">
        <authorList>
            <consortium name="Ensembl"/>
        </authorList>
    </citation>
    <scope>IDENTIFICATION</scope>
</reference>
<feature type="transmembrane region" description="Helical" evidence="6">
    <location>
        <begin position="241"/>
        <end position="258"/>
    </location>
</feature>
<evidence type="ECO:0000256" key="4">
    <source>
        <dbReference type="ARBA" id="ARBA00022989"/>
    </source>
</evidence>
<name>A0A8C3SE29_CHESE</name>
<dbReference type="InterPro" id="IPR007632">
    <property type="entry name" value="Anoctamin"/>
</dbReference>